<dbReference type="EMBL" id="JAFJYH010000290">
    <property type="protein sequence ID" value="KAG4413908.1"/>
    <property type="molecule type" value="Genomic_DNA"/>
</dbReference>
<protein>
    <submittedName>
        <fullName evidence="2">Uncharacterized protein</fullName>
    </submittedName>
</protein>
<gene>
    <name evidence="2" type="ORF">IFR04_012959</name>
</gene>
<evidence type="ECO:0000256" key="1">
    <source>
        <dbReference type="SAM" id="MobiDB-lite"/>
    </source>
</evidence>
<feature type="region of interest" description="Disordered" evidence="1">
    <location>
        <begin position="1"/>
        <end position="69"/>
    </location>
</feature>
<evidence type="ECO:0000313" key="3">
    <source>
        <dbReference type="Proteomes" id="UP000664132"/>
    </source>
</evidence>
<accession>A0A8H7W6A6</accession>
<organism evidence="2 3">
    <name type="scientific">Cadophora malorum</name>
    <dbReference type="NCBI Taxonomy" id="108018"/>
    <lineage>
        <taxon>Eukaryota</taxon>
        <taxon>Fungi</taxon>
        <taxon>Dikarya</taxon>
        <taxon>Ascomycota</taxon>
        <taxon>Pezizomycotina</taxon>
        <taxon>Leotiomycetes</taxon>
        <taxon>Helotiales</taxon>
        <taxon>Ploettnerulaceae</taxon>
        <taxon>Cadophora</taxon>
    </lineage>
</organism>
<name>A0A8H7W6A6_9HELO</name>
<sequence>MARTRRTSTSGHDKQHGNGSNGGSVDRGAVGEAESPDTEPVGPPPKTSTGRTNTLKKNRFGGSKGQRAS</sequence>
<reference evidence="2" key="1">
    <citation type="submission" date="2021-02" db="EMBL/GenBank/DDBJ databases">
        <title>Genome sequence Cadophora malorum strain M34.</title>
        <authorList>
            <person name="Stefanovic E."/>
            <person name="Vu D."/>
            <person name="Scully C."/>
            <person name="Dijksterhuis J."/>
            <person name="Roader J."/>
            <person name="Houbraken J."/>
        </authorList>
    </citation>
    <scope>NUCLEOTIDE SEQUENCE</scope>
    <source>
        <strain evidence="2">M34</strain>
    </source>
</reference>
<proteinExistence type="predicted"/>
<comment type="caution">
    <text evidence="2">The sequence shown here is derived from an EMBL/GenBank/DDBJ whole genome shotgun (WGS) entry which is preliminary data.</text>
</comment>
<dbReference type="AlphaFoldDB" id="A0A8H7W6A6"/>
<evidence type="ECO:0000313" key="2">
    <source>
        <dbReference type="EMBL" id="KAG4413908.1"/>
    </source>
</evidence>
<dbReference type="Proteomes" id="UP000664132">
    <property type="component" value="Unassembled WGS sequence"/>
</dbReference>
<keyword evidence="3" id="KW-1185">Reference proteome</keyword>